<dbReference type="PANTHER" id="PTHR13691">
    <property type="entry name" value="RIBOSOMAL PROTEIN L2"/>
    <property type="match status" value="1"/>
</dbReference>
<reference evidence="7 8" key="1">
    <citation type="journal article" date="2021" name="Comput. Struct. Biotechnol. J.">
        <title>De novo genome assembly of the potent medicinal plant Rehmannia glutinosa using nanopore technology.</title>
        <authorList>
            <person name="Ma L."/>
            <person name="Dong C."/>
            <person name="Song C."/>
            <person name="Wang X."/>
            <person name="Zheng X."/>
            <person name="Niu Y."/>
            <person name="Chen S."/>
            <person name="Feng W."/>
        </authorList>
    </citation>
    <scope>NUCLEOTIDE SEQUENCE [LARGE SCALE GENOMIC DNA]</scope>
    <source>
        <strain evidence="7">DH-2019</strain>
    </source>
</reference>
<comment type="similarity">
    <text evidence="1">Belongs to the universal ribosomal protein uL2 family.</text>
</comment>
<dbReference type="Gene3D" id="4.10.950.10">
    <property type="entry name" value="Ribosomal protein L2, domain 3"/>
    <property type="match status" value="1"/>
</dbReference>
<evidence type="ECO:0000313" key="7">
    <source>
        <dbReference type="EMBL" id="KAK6149710.1"/>
    </source>
</evidence>
<feature type="domain" description="Large ribosomal subunit protein uL2 RNA-binding" evidence="6">
    <location>
        <begin position="86"/>
        <end position="165"/>
    </location>
</feature>
<dbReference type="InterPro" id="IPR014722">
    <property type="entry name" value="Rib_uL2_dom2"/>
</dbReference>
<dbReference type="InterPro" id="IPR002171">
    <property type="entry name" value="Ribosomal_uL2"/>
</dbReference>
<keyword evidence="2" id="KW-0689">Ribosomal protein</keyword>
<dbReference type="InterPro" id="IPR022669">
    <property type="entry name" value="Ribosomal_uL2_C"/>
</dbReference>
<evidence type="ECO:0000256" key="1">
    <source>
        <dbReference type="ARBA" id="ARBA00005636"/>
    </source>
</evidence>
<protein>
    <recommendedName>
        <fullName evidence="9">Ribosomal protein L2 C-terminal domain-containing protein</fullName>
    </recommendedName>
</protein>
<dbReference type="Proteomes" id="UP001318860">
    <property type="component" value="Unassembled WGS sequence"/>
</dbReference>
<evidence type="ECO:0008006" key="9">
    <source>
        <dbReference type="Google" id="ProtNLM"/>
    </source>
</evidence>
<dbReference type="HAMAP" id="MF_01320_A">
    <property type="entry name" value="Ribosomal_uL2_A"/>
    <property type="match status" value="1"/>
</dbReference>
<evidence type="ECO:0000259" key="5">
    <source>
        <dbReference type="SMART" id="SM01382"/>
    </source>
</evidence>
<dbReference type="SMART" id="SM01383">
    <property type="entry name" value="Ribosomal_L2"/>
    <property type="match status" value="1"/>
</dbReference>
<dbReference type="InterPro" id="IPR012340">
    <property type="entry name" value="NA-bd_OB-fold"/>
</dbReference>
<evidence type="ECO:0000256" key="4">
    <source>
        <dbReference type="SAM" id="MobiDB-lite"/>
    </source>
</evidence>
<dbReference type="InterPro" id="IPR023672">
    <property type="entry name" value="Ribosomal_uL2_arc_euk"/>
</dbReference>
<sequence>MAPPRRHRGMPRAEREPSIDSTASEHVAEPEPAAPAVGGIEAEFARDFLTTLQGIVQQITPHNAPITPRGSSPPKMGRVIRAQRKGAGSVFKSHTHHRKGPARFRSLDFGERNGYLKGVITEIIHDPGRGAPLARVTFRHPFRFQHQKELFVAAEGMYTGQFVYCGKKANLVVGNVLPLRSIPEGAVVCNVEHHVGDRGVFARASGDYAIVISHNPDNGTTRIKLPSGSKKIVPSGCRAMVGQVAGGGRTEKPMLKAGNAYHKFRVKRNSWPKVRGVAMNPVEHPHGGGNHQHIGHASTVRRDAPPGQKVGLIAARRTGRLRGQAAATAAKADKA</sequence>
<dbReference type="InterPro" id="IPR022671">
    <property type="entry name" value="Ribosomal_uL2_CS"/>
</dbReference>
<dbReference type="Pfam" id="PF00181">
    <property type="entry name" value="Ribosomal_L2_N"/>
    <property type="match status" value="1"/>
</dbReference>
<dbReference type="Pfam" id="PF03947">
    <property type="entry name" value="Ribosomal_L2_C"/>
    <property type="match status" value="1"/>
</dbReference>
<evidence type="ECO:0000256" key="3">
    <source>
        <dbReference type="ARBA" id="ARBA00023274"/>
    </source>
</evidence>
<feature type="region of interest" description="Disordered" evidence="4">
    <location>
        <begin position="283"/>
        <end position="305"/>
    </location>
</feature>
<comment type="caution">
    <text evidence="7">The sequence shown here is derived from an EMBL/GenBank/DDBJ whole genome shotgun (WGS) entry which is preliminary data.</text>
</comment>
<evidence type="ECO:0000256" key="2">
    <source>
        <dbReference type="ARBA" id="ARBA00022980"/>
    </source>
</evidence>
<dbReference type="InterPro" id="IPR014726">
    <property type="entry name" value="Ribosomal_uL2_dom3"/>
</dbReference>
<keyword evidence="8" id="KW-1185">Reference proteome</keyword>
<dbReference type="PROSITE" id="PS00467">
    <property type="entry name" value="RIBOSOMAL_L2"/>
    <property type="match status" value="1"/>
</dbReference>
<evidence type="ECO:0000313" key="8">
    <source>
        <dbReference type="Proteomes" id="UP001318860"/>
    </source>
</evidence>
<dbReference type="NCBIfam" id="NF007180">
    <property type="entry name" value="PRK09612.1"/>
    <property type="match status" value="1"/>
</dbReference>
<organism evidence="7 8">
    <name type="scientific">Rehmannia glutinosa</name>
    <name type="common">Chinese foxglove</name>
    <dbReference type="NCBI Taxonomy" id="99300"/>
    <lineage>
        <taxon>Eukaryota</taxon>
        <taxon>Viridiplantae</taxon>
        <taxon>Streptophyta</taxon>
        <taxon>Embryophyta</taxon>
        <taxon>Tracheophyta</taxon>
        <taxon>Spermatophyta</taxon>
        <taxon>Magnoliopsida</taxon>
        <taxon>eudicotyledons</taxon>
        <taxon>Gunneridae</taxon>
        <taxon>Pentapetalae</taxon>
        <taxon>asterids</taxon>
        <taxon>lamiids</taxon>
        <taxon>Lamiales</taxon>
        <taxon>Orobanchaceae</taxon>
        <taxon>Rehmannieae</taxon>
        <taxon>Rehmannia</taxon>
    </lineage>
</organism>
<dbReference type="PANTHER" id="PTHR13691:SF16">
    <property type="entry name" value="LARGE RIBOSOMAL SUBUNIT PROTEIN UL2"/>
    <property type="match status" value="1"/>
</dbReference>
<dbReference type="InterPro" id="IPR008991">
    <property type="entry name" value="Translation_prot_SH3-like_sf"/>
</dbReference>
<dbReference type="InterPro" id="IPR022666">
    <property type="entry name" value="Ribosomal_uL2_RNA-bd_dom"/>
</dbReference>
<proteinExistence type="inferred from homology"/>
<dbReference type="SUPFAM" id="SSF50249">
    <property type="entry name" value="Nucleic acid-binding proteins"/>
    <property type="match status" value="1"/>
</dbReference>
<evidence type="ECO:0000259" key="6">
    <source>
        <dbReference type="SMART" id="SM01383"/>
    </source>
</evidence>
<feature type="domain" description="Large ribosomal subunit protein uL2 C-terminal" evidence="5">
    <location>
        <begin position="171"/>
        <end position="306"/>
    </location>
</feature>
<dbReference type="Gene3D" id="2.40.50.140">
    <property type="entry name" value="Nucleic acid-binding proteins"/>
    <property type="match status" value="1"/>
</dbReference>
<dbReference type="SMART" id="SM01382">
    <property type="entry name" value="Ribosomal_L2_C"/>
    <property type="match status" value="1"/>
</dbReference>
<dbReference type="SUPFAM" id="SSF50104">
    <property type="entry name" value="Translation proteins SH3-like domain"/>
    <property type="match status" value="1"/>
</dbReference>
<dbReference type="EMBL" id="JABTTQ020000009">
    <property type="protein sequence ID" value="KAK6149710.1"/>
    <property type="molecule type" value="Genomic_DNA"/>
</dbReference>
<gene>
    <name evidence="7" type="ORF">DH2020_017235</name>
</gene>
<accession>A0ABR0WU25</accession>
<keyword evidence="3" id="KW-0687">Ribonucleoprotein</keyword>
<name>A0ABR0WU25_REHGL</name>
<dbReference type="Gene3D" id="2.30.30.30">
    <property type="match status" value="1"/>
</dbReference>
<feature type="region of interest" description="Disordered" evidence="4">
    <location>
        <begin position="1"/>
        <end position="37"/>
    </location>
</feature>
<feature type="compositionally biased region" description="Basic residues" evidence="4">
    <location>
        <begin position="1"/>
        <end position="10"/>
    </location>
</feature>